<comment type="caution">
    <text evidence="1">The sequence shown here is derived from an EMBL/GenBank/DDBJ whole genome shotgun (WGS) entry which is preliminary data.</text>
</comment>
<reference evidence="1 2" key="1">
    <citation type="submission" date="2016-05" db="EMBL/GenBank/DDBJ databases">
        <title>Comparative genomics of biotechnologically important yeasts.</title>
        <authorList>
            <consortium name="DOE Joint Genome Institute"/>
            <person name="Riley R."/>
            <person name="Haridas S."/>
            <person name="Wolfe K.H."/>
            <person name="Lopes M.R."/>
            <person name="Hittinger C.T."/>
            <person name="Goker M."/>
            <person name="Salamov A."/>
            <person name="Wisecaver J."/>
            <person name="Long T.M."/>
            <person name="Aerts A.L."/>
            <person name="Barry K."/>
            <person name="Choi C."/>
            <person name="Clum A."/>
            <person name="Coughlan A.Y."/>
            <person name="Deshpande S."/>
            <person name="Douglass A.P."/>
            <person name="Hanson S.J."/>
            <person name="Klenk H.-P."/>
            <person name="LaButti K."/>
            <person name="Lapidus A."/>
            <person name="Lindquist E."/>
            <person name="Lipzen A."/>
            <person name="Meier-kolthoff J.P."/>
            <person name="Ohm R.A."/>
            <person name="Otillar R.P."/>
            <person name="Pangilinan J."/>
            <person name="Peng Y."/>
            <person name="Rokas A."/>
            <person name="Rosa C.A."/>
            <person name="Scheuner C."/>
            <person name="Sibirny A.A."/>
            <person name="Slot J.C."/>
            <person name="Stielow J.B."/>
            <person name="Sun H."/>
            <person name="Kurtzman C.P."/>
            <person name="Blackwell M."/>
            <person name="Grigoriev I.V."/>
            <person name="Jeffries T.W."/>
        </authorList>
    </citation>
    <scope>NUCLEOTIDE SEQUENCE [LARGE SCALE GENOMIC DNA]</scope>
    <source>
        <strain evidence="1 2">NRRL YB-4993</strain>
    </source>
</reference>
<evidence type="ECO:0000313" key="1">
    <source>
        <dbReference type="EMBL" id="OBA22106.1"/>
    </source>
</evidence>
<dbReference type="RefSeq" id="XP_018712602.1">
    <property type="nucleotide sequence ID" value="XM_018857057.1"/>
</dbReference>
<name>A0A1A0HDL3_9ASCO</name>
<evidence type="ECO:0008006" key="3">
    <source>
        <dbReference type="Google" id="ProtNLM"/>
    </source>
</evidence>
<dbReference type="GeneID" id="30030033"/>
<protein>
    <recommendedName>
        <fullName evidence="3">PCI domain-containing protein</fullName>
    </recommendedName>
</protein>
<dbReference type="Proteomes" id="UP000092555">
    <property type="component" value="Unassembled WGS sequence"/>
</dbReference>
<keyword evidence="2" id="KW-1185">Reference proteome</keyword>
<gene>
    <name evidence="1" type="ORF">METBIDRAFT_38842</name>
</gene>
<proteinExistence type="predicted"/>
<dbReference type="EMBL" id="LXTC01000002">
    <property type="protein sequence ID" value="OBA22106.1"/>
    <property type="molecule type" value="Genomic_DNA"/>
</dbReference>
<sequence length="278" mass="31904">MPLVRLLEAELLLYFSAGQMDTEKVEEIFKELSYLSTTNSLNPGSSTALTRVKYNDLHVDYQHILSSKAKRLRLVDVLTKKINILSLLPDSSGGDHVRAHVQRKILVYFLLCDSDYRKKGVLKYLVDEGVLGPAMSPEIASFWSCQDKLVHMEEFEKLIRHLKVCFYPIRVIDQRHGHTLLENHLDFCLSKLPRYYSTISLPRIQRLLLGSESRVDIEDVLFKMVTCNKFAHEVTINQISGYVYFGEKCQKYGEFDTHVKKVCDAVDLITGLQATAEK</sequence>
<organism evidence="1 2">
    <name type="scientific">Metschnikowia bicuspidata var. bicuspidata NRRL YB-4993</name>
    <dbReference type="NCBI Taxonomy" id="869754"/>
    <lineage>
        <taxon>Eukaryota</taxon>
        <taxon>Fungi</taxon>
        <taxon>Dikarya</taxon>
        <taxon>Ascomycota</taxon>
        <taxon>Saccharomycotina</taxon>
        <taxon>Pichiomycetes</taxon>
        <taxon>Metschnikowiaceae</taxon>
        <taxon>Metschnikowia</taxon>
    </lineage>
</organism>
<dbReference type="AlphaFoldDB" id="A0A1A0HDL3"/>
<evidence type="ECO:0000313" key="2">
    <source>
        <dbReference type="Proteomes" id="UP000092555"/>
    </source>
</evidence>
<dbReference type="OrthoDB" id="4082216at2759"/>
<accession>A0A1A0HDL3</accession>